<comment type="caution">
    <text evidence="2">The sequence shown here is derived from an EMBL/GenBank/DDBJ whole genome shotgun (WGS) entry which is preliminary data.</text>
</comment>
<dbReference type="InterPro" id="IPR021813">
    <property type="entry name" value="DUF3392"/>
</dbReference>
<name>A0ABV7HG13_9GAMM</name>
<proteinExistence type="predicted"/>
<feature type="transmembrane region" description="Helical" evidence="1">
    <location>
        <begin position="20"/>
        <end position="39"/>
    </location>
</feature>
<gene>
    <name evidence="2" type="ORF">ACFOEK_17405</name>
</gene>
<organism evidence="2 3">
    <name type="scientific">Litoribrevibacter euphylliae</name>
    <dbReference type="NCBI Taxonomy" id="1834034"/>
    <lineage>
        <taxon>Bacteria</taxon>
        <taxon>Pseudomonadati</taxon>
        <taxon>Pseudomonadota</taxon>
        <taxon>Gammaproteobacteria</taxon>
        <taxon>Oceanospirillales</taxon>
        <taxon>Oceanospirillaceae</taxon>
        <taxon>Litoribrevibacter</taxon>
    </lineage>
</organism>
<feature type="transmembrane region" description="Helical" evidence="1">
    <location>
        <begin position="51"/>
        <end position="75"/>
    </location>
</feature>
<evidence type="ECO:0000313" key="3">
    <source>
        <dbReference type="Proteomes" id="UP001595476"/>
    </source>
</evidence>
<evidence type="ECO:0000256" key="1">
    <source>
        <dbReference type="SAM" id="Phobius"/>
    </source>
</evidence>
<keyword evidence="3" id="KW-1185">Reference proteome</keyword>
<accession>A0ABV7HG13</accession>
<keyword evidence="1" id="KW-0812">Transmembrane</keyword>
<reference evidence="3" key="1">
    <citation type="journal article" date="2019" name="Int. J. Syst. Evol. Microbiol.">
        <title>The Global Catalogue of Microorganisms (GCM) 10K type strain sequencing project: providing services to taxonomists for standard genome sequencing and annotation.</title>
        <authorList>
            <consortium name="The Broad Institute Genomics Platform"/>
            <consortium name="The Broad Institute Genome Sequencing Center for Infectious Disease"/>
            <person name="Wu L."/>
            <person name="Ma J."/>
        </authorList>
    </citation>
    <scope>NUCLEOTIDE SEQUENCE [LARGE SCALE GENOMIC DNA]</scope>
    <source>
        <strain evidence="3">KCTC 52438</strain>
    </source>
</reference>
<keyword evidence="1" id="KW-0472">Membrane</keyword>
<dbReference type="RefSeq" id="WP_386722742.1">
    <property type="nucleotide sequence ID" value="NZ_JBHRSZ010000007.1"/>
</dbReference>
<sequence>MDWLWAMNSDLSSWFWGHRQLLITSWVAVLLVIYGGELNAAVRRIMQPYHFLLRMAAFILLCTFGYGAIAVYGQLGINFGLLHLDKNWFASIVIGTYLILSFLAERKRHA</sequence>
<protein>
    <submittedName>
        <fullName evidence="2">DUF3392 family protein</fullName>
    </submittedName>
</protein>
<dbReference type="EMBL" id="JBHRSZ010000007">
    <property type="protein sequence ID" value="MFC3152819.1"/>
    <property type="molecule type" value="Genomic_DNA"/>
</dbReference>
<feature type="transmembrane region" description="Helical" evidence="1">
    <location>
        <begin position="87"/>
        <end position="104"/>
    </location>
</feature>
<dbReference type="Proteomes" id="UP001595476">
    <property type="component" value="Unassembled WGS sequence"/>
</dbReference>
<keyword evidence="1" id="KW-1133">Transmembrane helix</keyword>
<dbReference type="Pfam" id="PF11872">
    <property type="entry name" value="DUF3392"/>
    <property type="match status" value="1"/>
</dbReference>
<evidence type="ECO:0000313" key="2">
    <source>
        <dbReference type="EMBL" id="MFC3152819.1"/>
    </source>
</evidence>